<proteinExistence type="predicted"/>
<protein>
    <submittedName>
        <fullName evidence="2">Chemotactic signal-response protein CheL</fullName>
    </submittedName>
</protein>
<sequence length="99" mass="10900">MTVSDLPALSQGYALHDNAPDAAKTLKAARDFESMTINQMLQPMFQSSDDSQNMFSGGAGEQQFRPMLVEQIAKQMENNGGLGMTDAINRQMLAMQEQK</sequence>
<dbReference type="RefSeq" id="WP_046900161.1">
    <property type="nucleotide sequence ID" value="NZ_JBDNKK010000061.1"/>
</dbReference>
<organism evidence="2 3">
    <name type="scientific">Gluconobacter cerinus</name>
    <dbReference type="NCBI Taxonomy" id="38307"/>
    <lineage>
        <taxon>Bacteria</taxon>
        <taxon>Pseudomonadati</taxon>
        <taxon>Pseudomonadota</taxon>
        <taxon>Alphaproteobacteria</taxon>
        <taxon>Acetobacterales</taxon>
        <taxon>Acetobacteraceae</taxon>
        <taxon>Gluconobacter</taxon>
    </lineage>
</organism>
<dbReference type="OrthoDB" id="7862954at2"/>
<gene>
    <name evidence="2" type="ORF">A0123_00691</name>
</gene>
<feature type="domain" description="Flagellar protein FlgJ N-terminal" evidence="1">
    <location>
        <begin position="43"/>
        <end position="91"/>
    </location>
</feature>
<comment type="caution">
    <text evidence="2">The sequence shown here is derived from an EMBL/GenBank/DDBJ whole genome shotgun (WGS) entry which is preliminary data.</text>
</comment>
<evidence type="ECO:0000259" key="1">
    <source>
        <dbReference type="Pfam" id="PF10135"/>
    </source>
</evidence>
<dbReference type="InterPro" id="IPR019301">
    <property type="entry name" value="Flagellar_prot_FlgJ_N"/>
</dbReference>
<dbReference type="PATRIC" id="fig|38307.3.peg.711"/>
<evidence type="ECO:0000313" key="3">
    <source>
        <dbReference type="Proteomes" id="UP000077786"/>
    </source>
</evidence>
<evidence type="ECO:0000313" key="2">
    <source>
        <dbReference type="EMBL" id="OAJ67991.1"/>
    </source>
</evidence>
<dbReference type="AlphaFoldDB" id="A0A1B6VL94"/>
<dbReference type="Proteomes" id="UP000077786">
    <property type="component" value="Unassembled WGS sequence"/>
</dbReference>
<dbReference type="EMBL" id="LUTU01000005">
    <property type="protein sequence ID" value="OAJ67991.1"/>
    <property type="molecule type" value="Genomic_DNA"/>
</dbReference>
<accession>A0A1B6VL94</accession>
<name>A0A1B6VL94_9PROT</name>
<reference evidence="2 3" key="1">
    <citation type="submission" date="2016-03" db="EMBL/GenBank/DDBJ databases">
        <title>Draft genome sequence of Gluconobacter cerinus strain CECT 9110.</title>
        <authorList>
            <person name="Sainz F."/>
            <person name="Mas A."/>
            <person name="Torija M.J."/>
        </authorList>
    </citation>
    <scope>NUCLEOTIDE SEQUENCE [LARGE SCALE GENOMIC DNA]</scope>
    <source>
        <strain evidence="2 3">CECT 9110</strain>
    </source>
</reference>
<dbReference type="Pfam" id="PF10135">
    <property type="entry name" value="Rod-binding"/>
    <property type="match status" value="1"/>
</dbReference>